<feature type="compositionally biased region" description="Basic and acidic residues" evidence="3">
    <location>
        <begin position="124"/>
        <end position="139"/>
    </location>
</feature>
<dbReference type="Pfam" id="PF00145">
    <property type="entry name" value="DNA_methylase"/>
    <property type="match status" value="1"/>
</dbReference>
<feature type="region of interest" description="Disordered" evidence="3">
    <location>
        <begin position="122"/>
        <end position="158"/>
    </location>
</feature>
<evidence type="ECO:0000256" key="1">
    <source>
        <dbReference type="ARBA" id="ARBA00022603"/>
    </source>
</evidence>
<dbReference type="SUPFAM" id="SSF53335">
    <property type="entry name" value="S-adenosyl-L-methionine-dependent methyltransferases"/>
    <property type="match status" value="1"/>
</dbReference>
<sequence length="158" mass="16908">SSTAVAGDVFRPGPYRVGTRLMRRTPGKSKTMDSHAFYPVIADEKSPTILEFSSRHDAEVGVLESRLPGGKRQLEWQEAACLQGFPEDFVFVGSPSRVGKMVGQAVQIDTARAILEEMVTVTKGGRDGEQEDQDVRDVDAAEVDAGGGEARSGGVPEG</sequence>
<dbReference type="GO" id="GO:0008168">
    <property type="term" value="F:methyltransferase activity"/>
    <property type="evidence" value="ECO:0007669"/>
    <property type="project" value="UniProtKB-KW"/>
</dbReference>
<comment type="caution">
    <text evidence="4">The sequence shown here is derived from an EMBL/GenBank/DDBJ whole genome shotgun (WGS) entry which is preliminary data.</text>
</comment>
<protein>
    <recommendedName>
        <fullName evidence="5">DNA (cytosine-5-)-methyltransferase</fullName>
    </recommendedName>
</protein>
<evidence type="ECO:0000256" key="2">
    <source>
        <dbReference type="ARBA" id="ARBA00022679"/>
    </source>
</evidence>
<organism evidence="4">
    <name type="scientific">marine sediment metagenome</name>
    <dbReference type="NCBI Taxonomy" id="412755"/>
    <lineage>
        <taxon>unclassified sequences</taxon>
        <taxon>metagenomes</taxon>
        <taxon>ecological metagenomes</taxon>
    </lineage>
</organism>
<dbReference type="InterPro" id="IPR001525">
    <property type="entry name" value="C5_MeTfrase"/>
</dbReference>
<keyword evidence="1" id="KW-0489">Methyltransferase</keyword>
<reference evidence="4" key="1">
    <citation type="journal article" date="2015" name="Nature">
        <title>Complex archaea that bridge the gap between prokaryotes and eukaryotes.</title>
        <authorList>
            <person name="Spang A."/>
            <person name="Saw J.H."/>
            <person name="Jorgensen S.L."/>
            <person name="Zaremba-Niedzwiedzka K."/>
            <person name="Martijn J."/>
            <person name="Lind A.E."/>
            <person name="van Eijk R."/>
            <person name="Schleper C."/>
            <person name="Guy L."/>
            <person name="Ettema T.J."/>
        </authorList>
    </citation>
    <scope>NUCLEOTIDE SEQUENCE</scope>
</reference>
<dbReference type="Gene3D" id="3.90.120.10">
    <property type="entry name" value="DNA Methylase, subunit A, domain 2"/>
    <property type="match status" value="1"/>
</dbReference>
<feature type="non-terminal residue" evidence="4">
    <location>
        <position position="1"/>
    </location>
</feature>
<accession>A0A0F9I9T1</accession>
<evidence type="ECO:0000313" key="4">
    <source>
        <dbReference type="EMBL" id="KKM16444.1"/>
    </source>
</evidence>
<dbReference type="InterPro" id="IPR029063">
    <property type="entry name" value="SAM-dependent_MTases_sf"/>
</dbReference>
<feature type="compositionally biased region" description="Gly residues" evidence="3">
    <location>
        <begin position="145"/>
        <end position="158"/>
    </location>
</feature>
<evidence type="ECO:0008006" key="5">
    <source>
        <dbReference type="Google" id="ProtNLM"/>
    </source>
</evidence>
<dbReference type="AlphaFoldDB" id="A0A0F9I9T1"/>
<gene>
    <name evidence="4" type="ORF">LCGC14_1685720</name>
</gene>
<dbReference type="GO" id="GO:0032259">
    <property type="term" value="P:methylation"/>
    <property type="evidence" value="ECO:0007669"/>
    <property type="project" value="UniProtKB-KW"/>
</dbReference>
<keyword evidence="2" id="KW-0808">Transferase</keyword>
<proteinExistence type="predicted"/>
<dbReference type="EMBL" id="LAZR01014673">
    <property type="protein sequence ID" value="KKM16444.1"/>
    <property type="molecule type" value="Genomic_DNA"/>
</dbReference>
<evidence type="ECO:0000256" key="3">
    <source>
        <dbReference type="SAM" id="MobiDB-lite"/>
    </source>
</evidence>
<name>A0A0F9I9T1_9ZZZZ</name>